<evidence type="ECO:0000256" key="1">
    <source>
        <dbReference type="SAM" id="Coils"/>
    </source>
</evidence>
<feature type="signal peptide" evidence="2">
    <location>
        <begin position="1"/>
        <end position="23"/>
    </location>
</feature>
<protein>
    <submittedName>
        <fullName evidence="3">Uncharacterized protein</fullName>
    </submittedName>
</protein>
<evidence type="ECO:0000313" key="3">
    <source>
        <dbReference type="EMBL" id="MBM0103317.1"/>
    </source>
</evidence>
<dbReference type="RefSeq" id="WP_203165298.1">
    <property type="nucleotide sequence ID" value="NZ_JAEVLS010000001.1"/>
</dbReference>
<feature type="coiled-coil region" evidence="1">
    <location>
        <begin position="88"/>
        <end position="115"/>
    </location>
</feature>
<sequence>MNRKLLTIGAALAVAFGAATAQAECAFPKPPASIPDGKTASEAEMIAAMNEFKAYNEAVTAFGACLEEETKSKAAGTAQLMQLKTMQTKKHNAAIDELQAKAKLFNEQVRVFKARG</sequence>
<reference evidence="3 4" key="1">
    <citation type="journal article" date="2021" name="Int. J. Syst. Evol. Microbiol.">
        <title>Steroidobacter gossypii sp. nov., isolated from soil of cotton cropping field.</title>
        <authorList>
            <person name="Huang R."/>
            <person name="Yang S."/>
            <person name="Zhen C."/>
            <person name="Liu W."/>
        </authorList>
    </citation>
    <scope>NUCLEOTIDE SEQUENCE [LARGE SCALE GENOMIC DNA]</scope>
    <source>
        <strain evidence="3 4">S1-65</strain>
    </source>
</reference>
<keyword evidence="2" id="KW-0732">Signal</keyword>
<dbReference type="Proteomes" id="UP000661077">
    <property type="component" value="Unassembled WGS sequence"/>
</dbReference>
<gene>
    <name evidence="3" type="ORF">JM946_01110</name>
</gene>
<feature type="chain" id="PRO_5045204919" evidence="2">
    <location>
        <begin position="24"/>
        <end position="116"/>
    </location>
</feature>
<evidence type="ECO:0000256" key="2">
    <source>
        <dbReference type="SAM" id="SignalP"/>
    </source>
</evidence>
<accession>A0ABS1WQR9</accession>
<evidence type="ECO:0000313" key="4">
    <source>
        <dbReference type="Proteomes" id="UP000661077"/>
    </source>
</evidence>
<keyword evidence="1" id="KW-0175">Coiled coil</keyword>
<organism evidence="3 4">
    <name type="scientific">Steroidobacter gossypii</name>
    <dbReference type="NCBI Taxonomy" id="2805490"/>
    <lineage>
        <taxon>Bacteria</taxon>
        <taxon>Pseudomonadati</taxon>
        <taxon>Pseudomonadota</taxon>
        <taxon>Gammaproteobacteria</taxon>
        <taxon>Steroidobacterales</taxon>
        <taxon>Steroidobacteraceae</taxon>
        <taxon>Steroidobacter</taxon>
    </lineage>
</organism>
<dbReference type="EMBL" id="JAEVLS010000001">
    <property type="protein sequence ID" value="MBM0103317.1"/>
    <property type="molecule type" value="Genomic_DNA"/>
</dbReference>
<keyword evidence="4" id="KW-1185">Reference proteome</keyword>
<name>A0ABS1WQR9_9GAMM</name>
<proteinExistence type="predicted"/>
<comment type="caution">
    <text evidence="3">The sequence shown here is derived from an EMBL/GenBank/DDBJ whole genome shotgun (WGS) entry which is preliminary data.</text>
</comment>